<organism evidence="2 3">
    <name type="scientific">Pseudonocardia alni</name>
    <name type="common">Amycolata alni</name>
    <dbReference type="NCBI Taxonomy" id="33907"/>
    <lineage>
        <taxon>Bacteria</taxon>
        <taxon>Bacillati</taxon>
        <taxon>Actinomycetota</taxon>
        <taxon>Actinomycetes</taxon>
        <taxon>Pseudonocardiales</taxon>
        <taxon>Pseudonocardiaceae</taxon>
        <taxon>Pseudonocardia</taxon>
    </lineage>
</organism>
<accession>A0A852W6G1</accession>
<comment type="caution">
    <text evidence="2">The sequence shown here is derived from an EMBL/GenBank/DDBJ whole genome shotgun (WGS) entry which is preliminary data.</text>
</comment>
<gene>
    <name evidence="2" type="ORF">HDA37_003236</name>
</gene>
<name>A0A852W6G1_PSEA5</name>
<dbReference type="EMBL" id="JACCCZ010000001">
    <property type="protein sequence ID" value="NYG02951.1"/>
    <property type="molecule type" value="Genomic_DNA"/>
</dbReference>
<dbReference type="RefSeq" id="WP_179761540.1">
    <property type="nucleotide sequence ID" value="NZ_BAAAJZ010000003.1"/>
</dbReference>
<feature type="domain" description="Outer membrane channel protein CpnT-like N-terminal" evidence="1">
    <location>
        <begin position="83"/>
        <end position="202"/>
    </location>
</feature>
<dbReference type="GeneID" id="98052967"/>
<evidence type="ECO:0000313" key="3">
    <source>
        <dbReference type="Proteomes" id="UP000549695"/>
    </source>
</evidence>
<proteinExistence type="predicted"/>
<reference evidence="2 3" key="1">
    <citation type="submission" date="2020-07" db="EMBL/GenBank/DDBJ databases">
        <title>Sequencing the genomes of 1000 actinobacteria strains.</title>
        <authorList>
            <person name="Klenk H.-P."/>
        </authorList>
    </citation>
    <scope>NUCLEOTIDE SEQUENCE [LARGE SCALE GENOMIC DNA]</scope>
    <source>
        <strain evidence="2 3">DSM 44749</strain>
    </source>
</reference>
<keyword evidence="3" id="KW-1185">Reference proteome</keyword>
<sequence length="290" mass="29819">MTAPVDVEGPGPLDGAGVFSSIEDIGKAAGAQDGAGVAVAATVAGLDALGVVADPLQELGTAGVGWAIEHFAFLSEPLDRLCGDPRQIEARAQDWHQISRELATLLPEIETVLAAPDAWTGTAGDAFHGAAVTRGEAVRRLSETAHGVADVVLTSASVVGTERAIVRDLIAEFVVWLVPKLLAWTAGAAVTAGVAAPVGIAVLVLDAVDLSHTIVRRVEEVVGLLEKASAVAHRLEDTMRTGLLPGIATSPAREAAEQTVTRGQDAVLEYGKNDAARRATAAEWDEPAAG</sequence>
<dbReference type="InterPro" id="IPR057746">
    <property type="entry name" value="CpnT-like_N"/>
</dbReference>
<dbReference type="SUPFAM" id="SSF140453">
    <property type="entry name" value="EsxAB dimer-like"/>
    <property type="match status" value="1"/>
</dbReference>
<dbReference type="InterPro" id="IPR036689">
    <property type="entry name" value="ESAT-6-like_sf"/>
</dbReference>
<evidence type="ECO:0000313" key="2">
    <source>
        <dbReference type="EMBL" id="NYG02951.1"/>
    </source>
</evidence>
<evidence type="ECO:0000259" key="1">
    <source>
        <dbReference type="Pfam" id="PF25547"/>
    </source>
</evidence>
<dbReference type="Pfam" id="PF25547">
    <property type="entry name" value="WXG100_2"/>
    <property type="match status" value="1"/>
</dbReference>
<protein>
    <submittedName>
        <fullName evidence="2">Uncharacterized protein YukE</fullName>
    </submittedName>
</protein>
<dbReference type="AlphaFoldDB" id="A0A852W6G1"/>
<dbReference type="Proteomes" id="UP000549695">
    <property type="component" value="Unassembled WGS sequence"/>
</dbReference>